<evidence type="ECO:0000256" key="6">
    <source>
        <dbReference type="SAM" id="MobiDB-lite"/>
    </source>
</evidence>
<dbReference type="GO" id="GO:0002939">
    <property type="term" value="P:tRNA N1-guanine methylation"/>
    <property type="evidence" value="ECO:0007669"/>
    <property type="project" value="TreeGrafter"/>
</dbReference>
<evidence type="ECO:0000256" key="3">
    <source>
        <dbReference type="ARBA" id="ARBA00022679"/>
    </source>
</evidence>
<dbReference type="Proteomes" id="UP000639403">
    <property type="component" value="Unassembled WGS sequence"/>
</dbReference>
<gene>
    <name evidence="8" type="ORF">IEO21_01687</name>
</gene>
<keyword evidence="4" id="KW-0949">S-adenosyl-L-methionine</keyword>
<dbReference type="SUPFAM" id="SSF53335">
    <property type="entry name" value="S-adenosyl-L-methionine-dependent methyltransferases"/>
    <property type="match status" value="1"/>
</dbReference>
<dbReference type="EMBL" id="JADOXO010000013">
    <property type="protein sequence ID" value="KAF9820025.1"/>
    <property type="molecule type" value="Genomic_DNA"/>
</dbReference>
<keyword evidence="1" id="KW-0963">Cytoplasm</keyword>
<organism evidence="8 9">
    <name type="scientific">Rhodonia placenta</name>
    <dbReference type="NCBI Taxonomy" id="104341"/>
    <lineage>
        <taxon>Eukaryota</taxon>
        <taxon>Fungi</taxon>
        <taxon>Dikarya</taxon>
        <taxon>Basidiomycota</taxon>
        <taxon>Agaricomycotina</taxon>
        <taxon>Agaricomycetes</taxon>
        <taxon>Polyporales</taxon>
        <taxon>Adustoporiaceae</taxon>
        <taxon>Rhodonia</taxon>
    </lineage>
</organism>
<dbReference type="PROSITE" id="PS51684">
    <property type="entry name" value="SAM_MT_TRM5_TYW2"/>
    <property type="match status" value="1"/>
</dbReference>
<keyword evidence="3" id="KW-0808">Transferase</keyword>
<evidence type="ECO:0000256" key="5">
    <source>
        <dbReference type="ARBA" id="ARBA00022694"/>
    </source>
</evidence>
<dbReference type="InterPro" id="IPR030382">
    <property type="entry name" value="MeTrfase_TRM5/TYW2"/>
</dbReference>
<dbReference type="Gene3D" id="3.40.50.150">
    <property type="entry name" value="Vaccinia Virus protein VP39"/>
    <property type="match status" value="1"/>
</dbReference>
<dbReference type="PANTHER" id="PTHR23245">
    <property type="entry name" value="TRNA METHYLTRANSFERASE"/>
    <property type="match status" value="1"/>
</dbReference>
<comment type="caution">
    <text evidence="8">The sequence shown here is derived from an EMBL/GenBank/DDBJ whole genome shotgun (WGS) entry which is preliminary data.</text>
</comment>
<dbReference type="Pfam" id="PF02475">
    <property type="entry name" value="TRM5-TYW2_MTfase"/>
    <property type="match status" value="1"/>
</dbReference>
<proteinExistence type="predicted"/>
<reference evidence="8" key="2">
    <citation type="journal article" name="Front. Microbiol.">
        <title>Degradative Capacity of Two Strains of Rhodonia placenta: From Phenotype to Genotype.</title>
        <authorList>
            <person name="Kolle M."/>
            <person name="Horta M.A.C."/>
            <person name="Nowrousian M."/>
            <person name="Ohm R.A."/>
            <person name="Benz J.P."/>
            <person name="Pilgard A."/>
        </authorList>
    </citation>
    <scope>NUCLEOTIDE SEQUENCE</scope>
    <source>
        <strain evidence="8">FPRL280</strain>
    </source>
</reference>
<dbReference type="CDD" id="cd02440">
    <property type="entry name" value="AdoMet_MTases"/>
    <property type="match status" value="1"/>
</dbReference>
<feature type="region of interest" description="Disordered" evidence="6">
    <location>
        <begin position="119"/>
        <end position="147"/>
    </location>
</feature>
<dbReference type="PANTHER" id="PTHR23245:SF36">
    <property type="entry name" value="TRNA (GUANINE(37)-N1)-METHYLTRANSFERASE"/>
    <property type="match status" value="1"/>
</dbReference>
<evidence type="ECO:0000313" key="9">
    <source>
        <dbReference type="Proteomes" id="UP000639403"/>
    </source>
</evidence>
<evidence type="ECO:0000259" key="7">
    <source>
        <dbReference type="PROSITE" id="PS51684"/>
    </source>
</evidence>
<evidence type="ECO:0000256" key="4">
    <source>
        <dbReference type="ARBA" id="ARBA00022691"/>
    </source>
</evidence>
<name>A0A8H7U531_9APHY</name>
<evidence type="ECO:0000256" key="1">
    <source>
        <dbReference type="ARBA" id="ARBA00022490"/>
    </source>
</evidence>
<accession>A0A8H7U531</accession>
<dbReference type="GO" id="GO:0005759">
    <property type="term" value="C:mitochondrial matrix"/>
    <property type="evidence" value="ECO:0007669"/>
    <property type="project" value="TreeGrafter"/>
</dbReference>
<dbReference type="InterPro" id="IPR029063">
    <property type="entry name" value="SAM-dependent_MTases_sf"/>
</dbReference>
<keyword evidence="5" id="KW-0819">tRNA processing</keyword>
<dbReference type="AlphaFoldDB" id="A0A8H7U531"/>
<feature type="domain" description="SAM-dependent methyltransferase TRM5/TYW2-type" evidence="7">
    <location>
        <begin position="1"/>
        <end position="299"/>
    </location>
</feature>
<dbReference type="InterPro" id="IPR056743">
    <property type="entry name" value="TRM5-TYW2-like_MTfase"/>
</dbReference>
<evidence type="ECO:0000313" key="8">
    <source>
        <dbReference type="EMBL" id="KAF9820025.1"/>
    </source>
</evidence>
<dbReference type="GO" id="GO:0070901">
    <property type="term" value="P:mitochondrial tRNA methylation"/>
    <property type="evidence" value="ECO:0007669"/>
    <property type="project" value="TreeGrafter"/>
</dbReference>
<dbReference type="GO" id="GO:0008175">
    <property type="term" value="F:tRNA methyltransferase activity"/>
    <property type="evidence" value="ECO:0007669"/>
    <property type="project" value="TreeGrafter"/>
</dbReference>
<protein>
    <recommendedName>
        <fullName evidence="7">SAM-dependent methyltransferase TRM5/TYW2-type domain-containing protein</fullName>
    </recommendedName>
</protein>
<sequence length="299" mass="33817">MELLAGESDFIVCHHEQNCQFTFDFSEVYWNSRLHTEHGRLVDSFKPEDVVADVFAGVGPFAIPAAKRGCGVFANDLNPASYKYLKQNVKDNKVAELVRPFCEDGRSFIRSVFNRAFDGPFRDPPPKKNSAQLRQERRKNSPPPAPRRRRITQFAMNLPESAIEFLDEFRGVLASANGGERALSGLYGAEDSEAMPMIHCYCFTRELEPEKAEIDIRQVRSIPYLTIVDVANAGTSAICCHREWRTSWDIRSGRRHHTTGCGQSLQAKRCTVSVSGYLTQWRSLREDSPAAVPYSFCSR</sequence>
<keyword evidence="2" id="KW-0489">Methyltransferase</keyword>
<evidence type="ECO:0000256" key="2">
    <source>
        <dbReference type="ARBA" id="ARBA00022603"/>
    </source>
</evidence>
<reference evidence="8" key="1">
    <citation type="submission" date="2020-11" db="EMBL/GenBank/DDBJ databases">
        <authorList>
            <person name="Koelle M."/>
            <person name="Horta M.A.C."/>
            <person name="Nowrousian M."/>
            <person name="Ohm R.A."/>
            <person name="Benz P."/>
            <person name="Pilgard A."/>
        </authorList>
    </citation>
    <scope>NUCLEOTIDE SEQUENCE</scope>
    <source>
        <strain evidence="8">FPRL280</strain>
    </source>
</reference>